<comment type="caution">
    <text evidence="2">The sequence shown here is derived from an EMBL/GenBank/DDBJ whole genome shotgun (WGS) entry which is preliminary data.</text>
</comment>
<feature type="compositionally biased region" description="Low complexity" evidence="1">
    <location>
        <begin position="1"/>
        <end position="20"/>
    </location>
</feature>
<proteinExistence type="predicted"/>
<gene>
    <name evidence="2" type="ORF">J1N35_010513</name>
</gene>
<evidence type="ECO:0008006" key="4">
    <source>
        <dbReference type="Google" id="ProtNLM"/>
    </source>
</evidence>
<dbReference type="OrthoDB" id="1002485at2759"/>
<evidence type="ECO:0000313" key="3">
    <source>
        <dbReference type="Proteomes" id="UP000828251"/>
    </source>
</evidence>
<sequence length="201" mass="23020">MGQPTPTSASSSSKASPVEVSSDKGKGILGSVPPKSPKEEHLIISLLRESRKTRTLVRGSSEDVTGNLYTLECPNFDCTDFRGWWSKLERFFLSKCVRDEAKVKIVMFHLEGKALDWHHFFVQRRGGPKGLVKSLSQAEMNDRRRKWLYFWCASKYTSGHKCHKSQLYQLVIEVSSDREVEFKSPEVDEFKDCNEQLKQGE</sequence>
<keyword evidence="3" id="KW-1185">Reference proteome</keyword>
<feature type="region of interest" description="Disordered" evidence="1">
    <location>
        <begin position="1"/>
        <end position="36"/>
    </location>
</feature>
<dbReference type="EMBL" id="JAIQCV010000004">
    <property type="protein sequence ID" value="KAH1106745.1"/>
    <property type="molecule type" value="Genomic_DNA"/>
</dbReference>
<protein>
    <recommendedName>
        <fullName evidence="4">Retrotransposon gag domain-containing protein</fullName>
    </recommendedName>
</protein>
<organism evidence="2 3">
    <name type="scientific">Gossypium stocksii</name>
    <dbReference type="NCBI Taxonomy" id="47602"/>
    <lineage>
        <taxon>Eukaryota</taxon>
        <taxon>Viridiplantae</taxon>
        <taxon>Streptophyta</taxon>
        <taxon>Embryophyta</taxon>
        <taxon>Tracheophyta</taxon>
        <taxon>Spermatophyta</taxon>
        <taxon>Magnoliopsida</taxon>
        <taxon>eudicotyledons</taxon>
        <taxon>Gunneridae</taxon>
        <taxon>Pentapetalae</taxon>
        <taxon>rosids</taxon>
        <taxon>malvids</taxon>
        <taxon>Malvales</taxon>
        <taxon>Malvaceae</taxon>
        <taxon>Malvoideae</taxon>
        <taxon>Gossypium</taxon>
    </lineage>
</organism>
<evidence type="ECO:0000313" key="2">
    <source>
        <dbReference type="EMBL" id="KAH1106745.1"/>
    </source>
</evidence>
<dbReference type="AlphaFoldDB" id="A0A9D3W2B9"/>
<evidence type="ECO:0000256" key="1">
    <source>
        <dbReference type="SAM" id="MobiDB-lite"/>
    </source>
</evidence>
<accession>A0A9D3W2B9</accession>
<reference evidence="2 3" key="1">
    <citation type="journal article" date="2021" name="Plant Biotechnol. J.">
        <title>Multi-omics assisted identification of the key and species-specific regulatory components of drought-tolerant mechanisms in Gossypium stocksii.</title>
        <authorList>
            <person name="Yu D."/>
            <person name="Ke L."/>
            <person name="Zhang D."/>
            <person name="Wu Y."/>
            <person name="Sun Y."/>
            <person name="Mei J."/>
            <person name="Sun J."/>
            <person name="Sun Y."/>
        </authorList>
    </citation>
    <scope>NUCLEOTIDE SEQUENCE [LARGE SCALE GENOMIC DNA]</scope>
    <source>
        <strain evidence="3">cv. E1</strain>
        <tissue evidence="2">Leaf</tissue>
    </source>
</reference>
<name>A0A9D3W2B9_9ROSI</name>
<dbReference type="Proteomes" id="UP000828251">
    <property type="component" value="Unassembled WGS sequence"/>
</dbReference>